<accession>A0ABU4FNH7</accession>
<organism evidence="8 9">
    <name type="scientific">Streptomyces prunicolor</name>
    <dbReference type="NCBI Taxonomy" id="67348"/>
    <lineage>
        <taxon>Bacteria</taxon>
        <taxon>Bacillati</taxon>
        <taxon>Actinomycetota</taxon>
        <taxon>Actinomycetes</taxon>
        <taxon>Kitasatosporales</taxon>
        <taxon>Streptomycetaceae</taxon>
        <taxon>Streptomyces</taxon>
    </lineage>
</organism>
<dbReference type="Pfam" id="PF00486">
    <property type="entry name" value="Trans_reg_C"/>
    <property type="match status" value="1"/>
</dbReference>
<evidence type="ECO:0000256" key="3">
    <source>
        <dbReference type="ARBA" id="ARBA00023015"/>
    </source>
</evidence>
<comment type="caution">
    <text evidence="8">The sequence shown here is derived from an EMBL/GenBank/DDBJ whole genome shotgun (WGS) entry which is preliminary data.</text>
</comment>
<evidence type="ECO:0000256" key="4">
    <source>
        <dbReference type="ARBA" id="ARBA00023125"/>
    </source>
</evidence>
<dbReference type="InterPro" id="IPR016032">
    <property type="entry name" value="Sig_transdc_resp-reg_C-effctor"/>
</dbReference>
<dbReference type="InterPro" id="IPR036388">
    <property type="entry name" value="WH-like_DNA-bd_sf"/>
</dbReference>
<dbReference type="Gene3D" id="3.40.50.300">
    <property type="entry name" value="P-loop containing nucleotide triphosphate hydrolases"/>
    <property type="match status" value="1"/>
</dbReference>
<keyword evidence="4 6" id="KW-0238">DNA-binding</keyword>
<dbReference type="PROSITE" id="PS51755">
    <property type="entry name" value="OMPR_PHOB"/>
    <property type="match status" value="1"/>
</dbReference>
<feature type="non-terminal residue" evidence="8">
    <location>
        <position position="419"/>
    </location>
</feature>
<dbReference type="SMART" id="SM00862">
    <property type="entry name" value="Trans_reg_C"/>
    <property type="match status" value="1"/>
</dbReference>
<sequence length="419" mass="44628">MAGRPVDLGPAKRRTVLAALLVDAGRWVPAETLIDRVWGEDPSAQVRGTLYAHIARIRRVLVETGPRLSGGDPGGPEVPFPAPELVRGPAGYRLDVSPDLVDVHRFRNLVARARPAEGSDTVRVLALREAMGLWQGTPLAGLPGEWAARTRESWLHQYVDAVLGWADAELRVGGHLVVVDALSVLVAEHPLVEPLAVALIRALHAAGRAPEALACYAALHKRLADELGTTPGAEARRAHQAVLSGKAAPRPSPGVGGTERVKVVPSQLPLDPAGFTGREEELARLEKVLGASSARPTAVVVSAVSGTAGVGKTALAVHWAHRARDRFPDGQLYVNLRGYDPDRPLTAPDALVRFLTALGVSEQDIPPEPDDRAARYRTEVADRRMLIVLDNAATVEQVRPLLPGTGSCAVLVTSRDSLA</sequence>
<dbReference type="Gene3D" id="1.10.10.10">
    <property type="entry name" value="Winged helix-like DNA-binding domain superfamily/Winged helix DNA-binding domain"/>
    <property type="match status" value="1"/>
</dbReference>
<dbReference type="SUPFAM" id="SSF46894">
    <property type="entry name" value="C-terminal effector domain of the bipartite response regulators"/>
    <property type="match status" value="1"/>
</dbReference>
<dbReference type="Pfam" id="PF03704">
    <property type="entry name" value="BTAD"/>
    <property type="match status" value="1"/>
</dbReference>
<evidence type="ECO:0000313" key="8">
    <source>
        <dbReference type="EMBL" id="MDV7222176.1"/>
    </source>
</evidence>
<dbReference type="Gene3D" id="1.25.40.10">
    <property type="entry name" value="Tetratricopeptide repeat domain"/>
    <property type="match status" value="1"/>
</dbReference>
<dbReference type="InterPro" id="IPR011990">
    <property type="entry name" value="TPR-like_helical_dom_sf"/>
</dbReference>
<dbReference type="RefSeq" id="WP_317775119.1">
    <property type="nucleotide sequence ID" value="NZ_JAWMAJ010000210.1"/>
</dbReference>
<comment type="similarity">
    <text evidence="1">Belongs to the AfsR/DnrI/RedD regulatory family.</text>
</comment>
<protein>
    <submittedName>
        <fullName evidence="8">BTAD domain-containing putative transcriptional regulator</fullName>
    </submittedName>
</protein>
<dbReference type="InterPro" id="IPR001867">
    <property type="entry name" value="OmpR/PhoB-type_DNA-bd"/>
</dbReference>
<evidence type="ECO:0000256" key="5">
    <source>
        <dbReference type="ARBA" id="ARBA00023163"/>
    </source>
</evidence>
<keyword evidence="5" id="KW-0804">Transcription</keyword>
<evidence type="ECO:0000259" key="7">
    <source>
        <dbReference type="PROSITE" id="PS51755"/>
    </source>
</evidence>
<gene>
    <name evidence="8" type="ORF">R5A26_40210</name>
</gene>
<reference evidence="8 9" key="1">
    <citation type="submission" date="2023-10" db="EMBL/GenBank/DDBJ databases">
        <title>Characterization of rhizosphere-enriched actinobacteria from wheat plants lab-grown on chernevaya soil.</title>
        <authorList>
            <person name="Tikhonova E.N."/>
            <person name="Konopkin A."/>
            <person name="Kravchenko I.K."/>
        </authorList>
    </citation>
    <scope>NUCLEOTIDE SEQUENCE [LARGE SCALE GENOMIC DNA]</scope>
    <source>
        <strain evidence="8 9">RR29</strain>
    </source>
</reference>
<evidence type="ECO:0000256" key="6">
    <source>
        <dbReference type="PROSITE-ProRule" id="PRU01091"/>
    </source>
</evidence>
<evidence type="ECO:0000313" key="9">
    <source>
        <dbReference type="Proteomes" id="UP001187346"/>
    </source>
</evidence>
<dbReference type="EMBL" id="JAWMAJ010000210">
    <property type="protein sequence ID" value="MDV7222176.1"/>
    <property type="molecule type" value="Genomic_DNA"/>
</dbReference>
<keyword evidence="2" id="KW-0902">Two-component regulatory system</keyword>
<evidence type="ECO:0000256" key="2">
    <source>
        <dbReference type="ARBA" id="ARBA00023012"/>
    </source>
</evidence>
<evidence type="ECO:0000256" key="1">
    <source>
        <dbReference type="ARBA" id="ARBA00005820"/>
    </source>
</evidence>
<keyword evidence="3" id="KW-0805">Transcription regulation</keyword>
<dbReference type="InterPro" id="IPR027417">
    <property type="entry name" value="P-loop_NTPase"/>
</dbReference>
<dbReference type="SUPFAM" id="SSF48452">
    <property type="entry name" value="TPR-like"/>
    <property type="match status" value="1"/>
</dbReference>
<dbReference type="InterPro" id="IPR051677">
    <property type="entry name" value="AfsR-DnrI-RedD_regulator"/>
</dbReference>
<dbReference type="PANTHER" id="PTHR35807:SF1">
    <property type="entry name" value="TRANSCRIPTIONAL REGULATOR REDD"/>
    <property type="match status" value="1"/>
</dbReference>
<keyword evidence="9" id="KW-1185">Reference proteome</keyword>
<dbReference type="PANTHER" id="PTHR35807">
    <property type="entry name" value="TRANSCRIPTIONAL REGULATOR REDD-RELATED"/>
    <property type="match status" value="1"/>
</dbReference>
<dbReference type="SUPFAM" id="SSF52540">
    <property type="entry name" value="P-loop containing nucleoside triphosphate hydrolases"/>
    <property type="match status" value="1"/>
</dbReference>
<dbReference type="CDD" id="cd15831">
    <property type="entry name" value="BTAD"/>
    <property type="match status" value="1"/>
</dbReference>
<dbReference type="SMART" id="SM01043">
    <property type="entry name" value="BTAD"/>
    <property type="match status" value="1"/>
</dbReference>
<dbReference type="Proteomes" id="UP001187346">
    <property type="component" value="Unassembled WGS sequence"/>
</dbReference>
<proteinExistence type="inferred from homology"/>
<name>A0ABU4FNH7_9ACTN</name>
<feature type="DNA-binding region" description="OmpR/PhoB-type" evidence="6">
    <location>
        <begin position="1"/>
        <end position="96"/>
    </location>
</feature>
<feature type="domain" description="OmpR/PhoB-type" evidence="7">
    <location>
        <begin position="1"/>
        <end position="96"/>
    </location>
</feature>
<dbReference type="InterPro" id="IPR005158">
    <property type="entry name" value="BTAD"/>
</dbReference>